<dbReference type="InterPro" id="IPR025944">
    <property type="entry name" value="Sigma_54_int_dom_CS"/>
</dbReference>
<evidence type="ECO:0000313" key="5">
    <source>
        <dbReference type="EMBL" id="QPS46970.1"/>
    </source>
</evidence>
<dbReference type="Gene3D" id="3.40.50.300">
    <property type="entry name" value="P-loop containing nucleotide triphosphate hydrolases"/>
    <property type="match status" value="1"/>
</dbReference>
<organism evidence="5 6">
    <name type="scientific">Burkholderia humptydooensis</name>
    <dbReference type="NCBI Taxonomy" id="430531"/>
    <lineage>
        <taxon>Bacteria</taxon>
        <taxon>Pseudomonadati</taxon>
        <taxon>Pseudomonadota</taxon>
        <taxon>Betaproteobacteria</taxon>
        <taxon>Burkholderiales</taxon>
        <taxon>Burkholderiaceae</taxon>
        <taxon>Burkholderia</taxon>
        <taxon>pseudomallei group</taxon>
    </lineage>
</organism>
<evidence type="ECO:0000313" key="6">
    <source>
        <dbReference type="Proteomes" id="UP000594943"/>
    </source>
</evidence>
<dbReference type="SUPFAM" id="SSF46689">
    <property type="entry name" value="Homeodomain-like"/>
    <property type="match status" value="1"/>
</dbReference>
<accession>A0A7T2X2F8</accession>
<accession>A0A7U4P9M0</accession>
<keyword evidence="1" id="KW-0547">Nucleotide-binding</keyword>
<gene>
    <name evidence="5" type="ORF">I6G56_21055</name>
</gene>
<dbReference type="PROSITE" id="PS50045">
    <property type="entry name" value="SIGMA54_INTERACT_4"/>
    <property type="match status" value="1"/>
</dbReference>
<dbReference type="Gene3D" id="1.10.8.60">
    <property type="match status" value="1"/>
</dbReference>
<dbReference type="InterPro" id="IPR003593">
    <property type="entry name" value="AAA+_ATPase"/>
</dbReference>
<dbReference type="FunFam" id="3.40.50.300:FF:000006">
    <property type="entry name" value="DNA-binding transcriptional regulator NtrC"/>
    <property type="match status" value="1"/>
</dbReference>
<keyword evidence="3" id="KW-0805">Transcription regulation</keyword>
<dbReference type="KEGG" id="bhg:I6G56_21055"/>
<dbReference type="CDD" id="cd00009">
    <property type="entry name" value="AAA"/>
    <property type="match status" value="1"/>
</dbReference>
<keyword evidence="2" id="KW-0067">ATP-binding</keyword>
<dbReference type="InterPro" id="IPR058031">
    <property type="entry name" value="AAA_lid_NorR"/>
</dbReference>
<dbReference type="GO" id="GO:0005524">
    <property type="term" value="F:ATP binding"/>
    <property type="evidence" value="ECO:0007669"/>
    <property type="project" value="UniProtKB-KW"/>
</dbReference>
<proteinExistence type="predicted"/>
<dbReference type="AlphaFoldDB" id="A0A7U4P9M0"/>
<dbReference type="Proteomes" id="UP000594943">
    <property type="component" value="Chromosome 2"/>
</dbReference>
<evidence type="ECO:0000256" key="2">
    <source>
        <dbReference type="ARBA" id="ARBA00022840"/>
    </source>
</evidence>
<dbReference type="Pfam" id="PF00158">
    <property type="entry name" value="Sigma54_activat"/>
    <property type="match status" value="1"/>
</dbReference>
<dbReference type="Gene3D" id="1.10.10.60">
    <property type="entry name" value="Homeodomain-like"/>
    <property type="match status" value="1"/>
</dbReference>
<dbReference type="GO" id="GO:0006355">
    <property type="term" value="P:regulation of DNA-templated transcription"/>
    <property type="evidence" value="ECO:0007669"/>
    <property type="project" value="InterPro"/>
</dbReference>
<dbReference type="PANTHER" id="PTHR32071:SF113">
    <property type="entry name" value="ALGINATE BIOSYNTHESIS TRANSCRIPTIONAL REGULATORY PROTEIN ALGB"/>
    <property type="match status" value="1"/>
</dbReference>
<dbReference type="InterPro" id="IPR009057">
    <property type="entry name" value="Homeodomain-like_sf"/>
</dbReference>
<keyword evidence="4" id="KW-0804">Transcription</keyword>
<protein>
    <submittedName>
        <fullName evidence="5">Sigma-54-dependent Fis family transcriptional regulator</fullName>
    </submittedName>
</protein>
<dbReference type="SMART" id="SM00382">
    <property type="entry name" value="AAA"/>
    <property type="match status" value="1"/>
</dbReference>
<dbReference type="SUPFAM" id="SSF52540">
    <property type="entry name" value="P-loop containing nucleoside triphosphate hydrolases"/>
    <property type="match status" value="1"/>
</dbReference>
<dbReference type="PANTHER" id="PTHR32071">
    <property type="entry name" value="TRANSCRIPTIONAL REGULATORY PROTEIN"/>
    <property type="match status" value="1"/>
</dbReference>
<reference evidence="5 6" key="1">
    <citation type="submission" date="2020-12" db="EMBL/GenBank/DDBJ databases">
        <title>FDA dAtabase for Regulatory Grade micrObial Sequences (FDA-ARGOS): Supporting development and validation of Infectious Disease Dx tests.</title>
        <authorList>
            <person name="Nelson B."/>
            <person name="Plummer A."/>
            <person name="Tallon L."/>
            <person name="Sadzewicz L."/>
            <person name="Zhao X."/>
            <person name="Boylan J."/>
            <person name="Ott S."/>
            <person name="Bowen H."/>
            <person name="Vavikolanu K."/>
            <person name="Mehta A."/>
            <person name="Aluvathingal J."/>
            <person name="Nadendla S."/>
            <person name="Myers T."/>
            <person name="Yan Y."/>
            <person name="Sichtig H."/>
        </authorList>
    </citation>
    <scope>NUCLEOTIDE SEQUENCE [LARGE SCALE GENOMIC DNA]</scope>
    <source>
        <strain evidence="5 6">FDAARGOS_899</strain>
    </source>
</reference>
<evidence type="ECO:0000256" key="3">
    <source>
        <dbReference type="ARBA" id="ARBA00023015"/>
    </source>
</evidence>
<dbReference type="RefSeq" id="WP_006028768.1">
    <property type="nucleotide sequence ID" value="NZ_CP013382.1"/>
</dbReference>
<evidence type="ECO:0000256" key="4">
    <source>
        <dbReference type="ARBA" id="ARBA00023163"/>
    </source>
</evidence>
<sequence>MNDFVRLNLIGQSPRFLAALDLIRKYASSAAAVLIQGETGTGKELAARALHYLSDRRDLPFVPVNSGAIPEHLIESELFGHVRGAFTDARETRHGLITEARGGTLFLDEVEALSARAQVALLRFLQDREYRPVGGTLLRSSDARVIAATNLDLAVLARKGLFRSDLLYRLDVLPLHLPPLRERSGDVALLADTFVERLNGLGKGPAKALLPGSRAALNRHTWPGNVRELENLIQREYVLAGDACCIDLTTAGDGHAPAASIACATPADESYKAAKARAVAEFERSYIVALLSRSGGNLSLASRLSGKDRSDIGKLLRKHGIERQRFTAAGQPNRD</sequence>
<dbReference type="PROSITE" id="PS00688">
    <property type="entry name" value="SIGMA54_INTERACT_3"/>
    <property type="match status" value="1"/>
</dbReference>
<dbReference type="Pfam" id="PF25601">
    <property type="entry name" value="AAA_lid_14"/>
    <property type="match status" value="1"/>
</dbReference>
<dbReference type="InterPro" id="IPR027417">
    <property type="entry name" value="P-loop_NTPase"/>
</dbReference>
<evidence type="ECO:0000256" key="1">
    <source>
        <dbReference type="ARBA" id="ARBA00022741"/>
    </source>
</evidence>
<dbReference type="InterPro" id="IPR002078">
    <property type="entry name" value="Sigma_54_int"/>
</dbReference>
<dbReference type="EMBL" id="CP065687">
    <property type="protein sequence ID" value="QPS46970.1"/>
    <property type="molecule type" value="Genomic_DNA"/>
</dbReference>
<name>A0A7U4P9M0_9BURK</name>